<keyword evidence="2 5" id="KW-0812">Transmembrane</keyword>
<reference evidence="6 7" key="1">
    <citation type="submission" date="2024-07" db="EMBL/GenBank/DDBJ databases">
        <title>Section-level genome sequencing and comparative genomics of Aspergillus sections Usti and Cavernicolus.</title>
        <authorList>
            <consortium name="Lawrence Berkeley National Laboratory"/>
            <person name="Nybo J.L."/>
            <person name="Vesth T.C."/>
            <person name="Theobald S."/>
            <person name="Frisvad J.C."/>
            <person name="Larsen T.O."/>
            <person name="Kjaerboelling I."/>
            <person name="Rothschild-Mancinelli K."/>
            <person name="Lyhne E.K."/>
            <person name="Kogle M.E."/>
            <person name="Barry K."/>
            <person name="Clum A."/>
            <person name="Na H."/>
            <person name="Ledsgaard L."/>
            <person name="Lin J."/>
            <person name="Lipzen A."/>
            <person name="Kuo A."/>
            <person name="Riley R."/>
            <person name="Mondo S."/>
            <person name="Labutti K."/>
            <person name="Haridas S."/>
            <person name="Pangalinan J."/>
            <person name="Salamov A.A."/>
            <person name="Simmons B.A."/>
            <person name="Magnuson J.K."/>
            <person name="Chen J."/>
            <person name="Drula E."/>
            <person name="Henrissat B."/>
            <person name="Wiebenga A."/>
            <person name="Lubbers R.J."/>
            <person name="Gomes A.C."/>
            <person name="Makela M.R."/>
            <person name="Stajich J."/>
            <person name="Grigoriev I.V."/>
            <person name="Mortensen U.H."/>
            <person name="De Vries R.P."/>
            <person name="Baker S.E."/>
            <person name="Andersen M.R."/>
        </authorList>
    </citation>
    <scope>NUCLEOTIDE SEQUENCE [LARGE SCALE GENOMIC DNA]</scope>
    <source>
        <strain evidence="6 7">CBS 209.92</strain>
    </source>
</reference>
<comment type="caution">
    <text evidence="6">The sequence shown here is derived from an EMBL/GenBank/DDBJ whole genome shotgun (WGS) entry which is preliminary data.</text>
</comment>
<dbReference type="PANTHER" id="PTHR31465:SF13">
    <property type="entry name" value="RTA1 DOMAIN PROTEIN-RELATED"/>
    <property type="match status" value="1"/>
</dbReference>
<feature type="transmembrane region" description="Helical" evidence="5">
    <location>
        <begin position="51"/>
        <end position="72"/>
    </location>
</feature>
<evidence type="ECO:0000313" key="6">
    <source>
        <dbReference type="EMBL" id="KAL2793624.1"/>
    </source>
</evidence>
<feature type="transmembrane region" description="Helical" evidence="5">
    <location>
        <begin position="20"/>
        <end position="39"/>
    </location>
</feature>
<evidence type="ECO:0000256" key="1">
    <source>
        <dbReference type="ARBA" id="ARBA00004141"/>
    </source>
</evidence>
<proteinExistence type="predicted"/>
<name>A0ABR4G3P9_9EURO</name>
<keyword evidence="3 5" id="KW-1133">Transmembrane helix</keyword>
<dbReference type="PANTHER" id="PTHR31465">
    <property type="entry name" value="PROTEIN RTA1-RELATED"/>
    <property type="match status" value="1"/>
</dbReference>
<evidence type="ECO:0000313" key="7">
    <source>
        <dbReference type="Proteomes" id="UP001610563"/>
    </source>
</evidence>
<dbReference type="Pfam" id="PF04479">
    <property type="entry name" value="RTA1"/>
    <property type="match status" value="1"/>
</dbReference>
<sequence>MLDKRSAYQEGSIWYYAPNKGAPIAFAILFAVSGIWHGYQCHKYKSWRVTGMLPWSALLFTIGFILRTIGAFGEWDNLPIYIASTVFLLAGPPVYEGANFFILGRILYYIPYLSPIHPGRVFSTFLALLMFVEAFTANGAALLANTEASERRRETGEALLKAALILQLVLMVGFVSLAGTFNRRAYRAGLLTKKLKHVLTILYCSCFLITTRTVFRTVEYFLAANQHRWDDPNEVDPIIKNEWIFWIFEVVIMYMNTTMLNVFHPMGLLPSSNKVYLARDGVTEVEGPGFDDPRPWFVTFIDPFDLVGLIFKKGKQNKYWEVEPEPNTGLKTEKTEKTDNAAEQRGCFV</sequence>
<dbReference type="Proteomes" id="UP001610563">
    <property type="component" value="Unassembled WGS sequence"/>
</dbReference>
<gene>
    <name evidence="6" type="ORF">BJX66DRAFT_338664</name>
</gene>
<organism evidence="6 7">
    <name type="scientific">Aspergillus keveii</name>
    <dbReference type="NCBI Taxonomy" id="714993"/>
    <lineage>
        <taxon>Eukaryota</taxon>
        <taxon>Fungi</taxon>
        <taxon>Dikarya</taxon>
        <taxon>Ascomycota</taxon>
        <taxon>Pezizomycotina</taxon>
        <taxon>Eurotiomycetes</taxon>
        <taxon>Eurotiomycetidae</taxon>
        <taxon>Eurotiales</taxon>
        <taxon>Aspergillaceae</taxon>
        <taxon>Aspergillus</taxon>
        <taxon>Aspergillus subgen. Nidulantes</taxon>
    </lineage>
</organism>
<evidence type="ECO:0000256" key="2">
    <source>
        <dbReference type="ARBA" id="ARBA00022692"/>
    </source>
</evidence>
<evidence type="ECO:0000256" key="5">
    <source>
        <dbReference type="SAM" id="Phobius"/>
    </source>
</evidence>
<protein>
    <recommendedName>
        <fullName evidence="8">RTA1 domain protein</fullName>
    </recommendedName>
</protein>
<feature type="transmembrane region" description="Helical" evidence="5">
    <location>
        <begin position="164"/>
        <end position="181"/>
    </location>
</feature>
<feature type="transmembrane region" description="Helical" evidence="5">
    <location>
        <begin position="201"/>
        <end position="223"/>
    </location>
</feature>
<keyword evidence="7" id="KW-1185">Reference proteome</keyword>
<dbReference type="InterPro" id="IPR007568">
    <property type="entry name" value="RTA1"/>
</dbReference>
<feature type="transmembrane region" description="Helical" evidence="5">
    <location>
        <begin position="243"/>
        <end position="263"/>
    </location>
</feature>
<evidence type="ECO:0008006" key="8">
    <source>
        <dbReference type="Google" id="ProtNLM"/>
    </source>
</evidence>
<comment type="subcellular location">
    <subcellularLocation>
        <location evidence="1">Membrane</location>
        <topology evidence="1">Multi-pass membrane protein</topology>
    </subcellularLocation>
</comment>
<keyword evidence="4 5" id="KW-0472">Membrane</keyword>
<accession>A0ABR4G3P9</accession>
<feature type="transmembrane region" description="Helical" evidence="5">
    <location>
        <begin position="78"/>
        <end position="103"/>
    </location>
</feature>
<feature type="transmembrane region" description="Helical" evidence="5">
    <location>
        <begin position="124"/>
        <end position="144"/>
    </location>
</feature>
<dbReference type="EMBL" id="JBFTWV010000055">
    <property type="protein sequence ID" value="KAL2793624.1"/>
    <property type="molecule type" value="Genomic_DNA"/>
</dbReference>
<evidence type="ECO:0000256" key="4">
    <source>
        <dbReference type="ARBA" id="ARBA00023136"/>
    </source>
</evidence>
<evidence type="ECO:0000256" key="3">
    <source>
        <dbReference type="ARBA" id="ARBA00022989"/>
    </source>
</evidence>